<dbReference type="OrthoDB" id="2559672at2"/>
<keyword evidence="6" id="KW-1185">Reference proteome</keyword>
<reference evidence="6" key="1">
    <citation type="submission" date="2011-12" db="EMBL/GenBank/DDBJ databases">
        <title>Complete genome sequence of Streptomyces cattleya strain DSM 46488.</title>
        <authorList>
            <person name="Ou H.-Y."/>
            <person name="Li P."/>
            <person name="Zhao C."/>
            <person name="O'Hagan D."/>
            <person name="Deng Z."/>
        </authorList>
    </citation>
    <scope>NUCLEOTIDE SEQUENCE [LARGE SCALE GENOMIC DNA]</scope>
    <source>
        <strain evidence="6">ATCC 35852 / DSM 46488 / JCM 4925 / NBRC 14057 / NRRL 8057</strain>
        <plasmid evidence="6">Plasmid pSCATT</plasmid>
    </source>
</reference>
<accession>G8XEF6</accession>
<name>F8JN06_STREN</name>
<geneLocation type="plasmid" evidence="5 6">
    <name>pSCATT</name>
</geneLocation>
<dbReference type="EMBL" id="CP003229">
    <property type="protein sequence ID" value="AEW98338.1"/>
    <property type="molecule type" value="Genomic_DNA"/>
</dbReference>
<gene>
    <name evidence="5" type="ordered locus">SCATT_p01450</name>
</gene>
<proteinExistence type="predicted"/>
<dbReference type="RefSeq" id="WP_014152027.1">
    <property type="nucleotide sequence ID" value="NC_016113.1"/>
</dbReference>
<evidence type="ECO:0000256" key="3">
    <source>
        <dbReference type="ARBA" id="ARBA00023163"/>
    </source>
</evidence>
<dbReference type="AlphaFoldDB" id="F8JN06"/>
<feature type="domain" description="HTH araC/xylS-type" evidence="4">
    <location>
        <begin position="174"/>
        <end position="272"/>
    </location>
</feature>
<evidence type="ECO:0000313" key="6">
    <source>
        <dbReference type="Proteomes" id="UP000007842"/>
    </source>
</evidence>
<dbReference type="Pfam" id="PF12833">
    <property type="entry name" value="HTH_18"/>
    <property type="match status" value="1"/>
</dbReference>
<dbReference type="PROSITE" id="PS01124">
    <property type="entry name" value="HTH_ARAC_FAMILY_2"/>
    <property type="match status" value="1"/>
</dbReference>
<keyword evidence="1" id="KW-0805">Transcription regulation</keyword>
<dbReference type="SUPFAM" id="SSF46689">
    <property type="entry name" value="Homeodomain-like"/>
    <property type="match status" value="1"/>
</dbReference>
<keyword evidence="2" id="KW-0238">DNA-binding</keyword>
<dbReference type="Gene3D" id="1.10.10.60">
    <property type="entry name" value="Homeodomain-like"/>
    <property type="match status" value="1"/>
</dbReference>
<protein>
    <submittedName>
        <fullName evidence="5">Transcriptional regulator</fullName>
    </submittedName>
</protein>
<keyword evidence="3" id="KW-0804">Transcription</keyword>
<dbReference type="GO" id="GO:0043565">
    <property type="term" value="F:sequence-specific DNA binding"/>
    <property type="evidence" value="ECO:0007669"/>
    <property type="project" value="InterPro"/>
</dbReference>
<dbReference type="InterPro" id="IPR018060">
    <property type="entry name" value="HTH_AraC"/>
</dbReference>
<dbReference type="PANTHER" id="PTHR46796">
    <property type="entry name" value="HTH-TYPE TRANSCRIPTIONAL ACTIVATOR RHAS-RELATED"/>
    <property type="match status" value="1"/>
</dbReference>
<evidence type="ECO:0000313" key="5">
    <source>
        <dbReference type="EMBL" id="AEW98338.1"/>
    </source>
</evidence>
<evidence type="ECO:0000256" key="1">
    <source>
        <dbReference type="ARBA" id="ARBA00023015"/>
    </source>
</evidence>
<dbReference type="PATRIC" id="fig|1003195.11.peg.1533"/>
<evidence type="ECO:0000259" key="4">
    <source>
        <dbReference type="PROSITE" id="PS01124"/>
    </source>
</evidence>
<dbReference type="KEGG" id="sct:SCAT_p1580"/>
<organism evidence="5 6">
    <name type="scientific">Streptantibioticus cattleyicolor (strain ATCC 35852 / DSM 46488 / JCM 4925 / NBRC 14057 / NRRL 8057)</name>
    <name type="common">Streptomyces cattleya</name>
    <dbReference type="NCBI Taxonomy" id="1003195"/>
    <lineage>
        <taxon>Bacteria</taxon>
        <taxon>Bacillati</taxon>
        <taxon>Actinomycetota</taxon>
        <taxon>Actinomycetes</taxon>
        <taxon>Kitasatosporales</taxon>
        <taxon>Streptomycetaceae</taxon>
        <taxon>Streptantibioticus</taxon>
    </lineage>
</organism>
<dbReference type="SMART" id="SM00342">
    <property type="entry name" value="HTH_ARAC"/>
    <property type="match status" value="1"/>
</dbReference>
<dbReference type="InterPro" id="IPR050204">
    <property type="entry name" value="AraC_XylS_family_regulators"/>
</dbReference>
<sequence length="299" mass="32793">MDAPARRPQRTGQPEAELVRCPPAAPLRGPVLGYRGFRIGVRRTRQRLMLPDGIVKLMIGFGDPVRVVDAVDPRQDVRAVSMANPVRVRAAVGEHTGSLHGVTVLLTPLAGYRLFRVPMAEWSDLALDPADLLGPVVGQLSDRLAELPCWADRFALLDRVLATWLAEGPVPSPEVVHAWRELRRTGGRIRVEELAAETGWSRRTLERRFRQQIGHPPKAVAQIVRLQGALRLLEAGGSCARAAAEAGYHDQAHFDHTFRAMTGRTPGQFRRARAHADPADPSDFVPDQVTSVLLAGARG</sequence>
<dbReference type="Proteomes" id="UP000007842">
    <property type="component" value="Plasmid pSCATT"/>
</dbReference>
<dbReference type="HOGENOM" id="CLU_066193_0_0_11"/>
<dbReference type="GO" id="GO:0003700">
    <property type="term" value="F:DNA-binding transcription factor activity"/>
    <property type="evidence" value="ECO:0007669"/>
    <property type="project" value="InterPro"/>
</dbReference>
<accession>F8JN06</accession>
<dbReference type="PANTHER" id="PTHR46796:SF15">
    <property type="entry name" value="BLL1074 PROTEIN"/>
    <property type="match status" value="1"/>
</dbReference>
<evidence type="ECO:0000256" key="2">
    <source>
        <dbReference type="ARBA" id="ARBA00023125"/>
    </source>
</evidence>
<dbReference type="InterPro" id="IPR009057">
    <property type="entry name" value="Homeodomain-like_sf"/>
</dbReference>
<keyword evidence="5" id="KW-0614">Plasmid</keyword>
<dbReference type="KEGG" id="scy:SCATT_p01450"/>